<proteinExistence type="predicted"/>
<evidence type="ECO:0000256" key="1">
    <source>
        <dbReference type="SAM" id="MobiDB-lite"/>
    </source>
</evidence>
<dbReference type="EMBL" id="JAAALK010000282">
    <property type="protein sequence ID" value="KAG8078847.1"/>
    <property type="molecule type" value="Genomic_DNA"/>
</dbReference>
<reference evidence="2" key="2">
    <citation type="submission" date="2021-02" db="EMBL/GenBank/DDBJ databases">
        <authorList>
            <person name="Kimball J.A."/>
            <person name="Haas M.W."/>
            <person name="Macchietto M."/>
            <person name="Kono T."/>
            <person name="Duquette J."/>
            <person name="Shao M."/>
        </authorList>
    </citation>
    <scope>NUCLEOTIDE SEQUENCE</scope>
    <source>
        <tissue evidence="2">Fresh leaf tissue</tissue>
    </source>
</reference>
<sequence>MEKHLSPLVSAALGGGKGRIIVAMEDMGFGQDNIKAHVQNCQDNTKAQVQYCKDNIKAQVQNCHDNTKVQVQNGNDNTKAQVQNGHDNTKAQAKNIAGSSKQSDKIAGSPGRAARLKELLDLLRAELLS</sequence>
<name>A0A8J5T504_ZIZPA</name>
<organism evidence="2 3">
    <name type="scientific">Zizania palustris</name>
    <name type="common">Northern wild rice</name>
    <dbReference type="NCBI Taxonomy" id="103762"/>
    <lineage>
        <taxon>Eukaryota</taxon>
        <taxon>Viridiplantae</taxon>
        <taxon>Streptophyta</taxon>
        <taxon>Embryophyta</taxon>
        <taxon>Tracheophyta</taxon>
        <taxon>Spermatophyta</taxon>
        <taxon>Magnoliopsida</taxon>
        <taxon>Liliopsida</taxon>
        <taxon>Poales</taxon>
        <taxon>Poaceae</taxon>
        <taxon>BOP clade</taxon>
        <taxon>Oryzoideae</taxon>
        <taxon>Oryzeae</taxon>
        <taxon>Zizaniinae</taxon>
        <taxon>Zizania</taxon>
    </lineage>
</organism>
<feature type="compositionally biased region" description="Polar residues" evidence="1">
    <location>
        <begin position="88"/>
        <end position="101"/>
    </location>
</feature>
<feature type="region of interest" description="Disordered" evidence="1">
    <location>
        <begin position="88"/>
        <end position="111"/>
    </location>
</feature>
<reference evidence="2" key="1">
    <citation type="journal article" date="2021" name="bioRxiv">
        <title>Whole Genome Assembly and Annotation of Northern Wild Rice, Zizania palustris L., Supports a Whole Genome Duplication in the Zizania Genus.</title>
        <authorList>
            <person name="Haas M."/>
            <person name="Kono T."/>
            <person name="Macchietto M."/>
            <person name="Millas R."/>
            <person name="McGilp L."/>
            <person name="Shao M."/>
            <person name="Duquette J."/>
            <person name="Hirsch C.N."/>
            <person name="Kimball J."/>
        </authorList>
    </citation>
    <scope>NUCLEOTIDE SEQUENCE</scope>
    <source>
        <tissue evidence="2">Fresh leaf tissue</tissue>
    </source>
</reference>
<keyword evidence="3" id="KW-1185">Reference proteome</keyword>
<evidence type="ECO:0000313" key="2">
    <source>
        <dbReference type="EMBL" id="KAG8078847.1"/>
    </source>
</evidence>
<gene>
    <name evidence="2" type="ORF">GUJ93_ZPchr0007g3784</name>
</gene>
<protein>
    <submittedName>
        <fullName evidence="2">Uncharacterized protein</fullName>
    </submittedName>
</protein>
<comment type="caution">
    <text evidence="2">The sequence shown here is derived from an EMBL/GenBank/DDBJ whole genome shotgun (WGS) entry which is preliminary data.</text>
</comment>
<dbReference type="Proteomes" id="UP000729402">
    <property type="component" value="Unassembled WGS sequence"/>
</dbReference>
<dbReference type="AlphaFoldDB" id="A0A8J5T504"/>
<evidence type="ECO:0000313" key="3">
    <source>
        <dbReference type="Proteomes" id="UP000729402"/>
    </source>
</evidence>
<accession>A0A8J5T504</accession>